<evidence type="ECO:0000313" key="2">
    <source>
        <dbReference type="EMBL" id="CDF36850.1"/>
    </source>
</evidence>
<accession>R7QHE6</accession>
<keyword evidence="3" id="KW-1185">Reference proteome</keyword>
<reference evidence="3" key="1">
    <citation type="journal article" date="2013" name="Proc. Natl. Acad. Sci. U.S.A.">
        <title>Genome structure and metabolic features in the red seaweed Chondrus crispus shed light on evolution of the Archaeplastida.</title>
        <authorList>
            <person name="Collen J."/>
            <person name="Porcel B."/>
            <person name="Carre W."/>
            <person name="Ball S.G."/>
            <person name="Chaparro C."/>
            <person name="Tonon T."/>
            <person name="Barbeyron T."/>
            <person name="Michel G."/>
            <person name="Noel B."/>
            <person name="Valentin K."/>
            <person name="Elias M."/>
            <person name="Artiguenave F."/>
            <person name="Arun A."/>
            <person name="Aury J.M."/>
            <person name="Barbosa-Neto J.F."/>
            <person name="Bothwell J.H."/>
            <person name="Bouget F.Y."/>
            <person name="Brillet L."/>
            <person name="Cabello-Hurtado F."/>
            <person name="Capella-Gutierrez S."/>
            <person name="Charrier B."/>
            <person name="Cladiere L."/>
            <person name="Cock J.M."/>
            <person name="Coelho S.M."/>
            <person name="Colleoni C."/>
            <person name="Czjzek M."/>
            <person name="Da Silva C."/>
            <person name="Delage L."/>
            <person name="Denoeud F."/>
            <person name="Deschamps P."/>
            <person name="Dittami S.M."/>
            <person name="Gabaldon T."/>
            <person name="Gachon C.M."/>
            <person name="Groisillier A."/>
            <person name="Herve C."/>
            <person name="Jabbari K."/>
            <person name="Katinka M."/>
            <person name="Kloareg B."/>
            <person name="Kowalczyk N."/>
            <person name="Labadie K."/>
            <person name="Leblanc C."/>
            <person name="Lopez P.J."/>
            <person name="McLachlan D.H."/>
            <person name="Meslet-Cladiere L."/>
            <person name="Moustafa A."/>
            <person name="Nehr Z."/>
            <person name="Nyvall Collen P."/>
            <person name="Panaud O."/>
            <person name="Partensky F."/>
            <person name="Poulain J."/>
            <person name="Rensing S.A."/>
            <person name="Rousvoal S."/>
            <person name="Samson G."/>
            <person name="Symeonidi A."/>
            <person name="Weissenbach J."/>
            <person name="Zambounis A."/>
            <person name="Wincker P."/>
            <person name="Boyen C."/>
        </authorList>
    </citation>
    <scope>NUCLEOTIDE SEQUENCE [LARGE SCALE GENOMIC DNA]</scope>
    <source>
        <strain evidence="3">cv. Stackhouse</strain>
    </source>
</reference>
<dbReference type="GeneID" id="17324384"/>
<gene>
    <name evidence="2" type="ORF">CHC_T00005513001</name>
</gene>
<feature type="signal peptide" evidence="1">
    <location>
        <begin position="1"/>
        <end position="16"/>
    </location>
</feature>
<dbReference type="AlphaFoldDB" id="R7QHE6"/>
<name>R7QHE6_CHOCR</name>
<dbReference type="Gramene" id="CDF36850">
    <property type="protein sequence ID" value="CDF36850"/>
    <property type="gene ID" value="CHC_T00005513001"/>
</dbReference>
<feature type="chain" id="PRO_5004442842" evidence="1">
    <location>
        <begin position="17"/>
        <end position="50"/>
    </location>
</feature>
<evidence type="ECO:0000313" key="3">
    <source>
        <dbReference type="Proteomes" id="UP000012073"/>
    </source>
</evidence>
<keyword evidence="1" id="KW-0732">Signal</keyword>
<dbReference type="EMBL" id="HG001807">
    <property type="protein sequence ID" value="CDF36850.1"/>
    <property type="molecule type" value="Genomic_DNA"/>
</dbReference>
<dbReference type="Proteomes" id="UP000012073">
    <property type="component" value="Unassembled WGS sequence"/>
</dbReference>
<sequence length="50" mass="5763">MAALTAWRSMARTAFCWILSCRAARTIARISTEDRWRTVSALWTRVSALF</sequence>
<organism evidence="2 3">
    <name type="scientific">Chondrus crispus</name>
    <name type="common">Carrageen Irish moss</name>
    <name type="synonym">Polymorpha crispa</name>
    <dbReference type="NCBI Taxonomy" id="2769"/>
    <lineage>
        <taxon>Eukaryota</taxon>
        <taxon>Rhodophyta</taxon>
        <taxon>Florideophyceae</taxon>
        <taxon>Rhodymeniophycidae</taxon>
        <taxon>Gigartinales</taxon>
        <taxon>Gigartinaceae</taxon>
        <taxon>Chondrus</taxon>
    </lineage>
</organism>
<dbReference type="KEGG" id="ccp:CHC_T00005513001"/>
<protein>
    <submittedName>
        <fullName evidence="2">Uncharacterized protein</fullName>
    </submittedName>
</protein>
<proteinExistence type="predicted"/>
<dbReference type="RefSeq" id="XP_005716669.1">
    <property type="nucleotide sequence ID" value="XM_005716612.1"/>
</dbReference>
<evidence type="ECO:0000256" key="1">
    <source>
        <dbReference type="SAM" id="SignalP"/>
    </source>
</evidence>